<dbReference type="EMBL" id="CP130318">
    <property type="protein sequence ID" value="WNQ09956.1"/>
    <property type="molecule type" value="Genomic_DNA"/>
</dbReference>
<dbReference type="RefSeq" id="WP_315603730.1">
    <property type="nucleotide sequence ID" value="NZ_CP130318.1"/>
</dbReference>
<dbReference type="InterPro" id="IPR016181">
    <property type="entry name" value="Acyl_CoA_acyltransferase"/>
</dbReference>
<dbReference type="PROSITE" id="PS51186">
    <property type="entry name" value="GNAT"/>
    <property type="match status" value="1"/>
</dbReference>
<dbReference type="AlphaFoldDB" id="A0AA96RDZ9"/>
<sequence length="163" mass="18358">MLRKRIAASDDETIIRLSRELLLPFARATNPSITVDRLEMKKRLGRGVTWVSASHGRPPDGFIVFLVRDGRLWIDLLAVSPGRQGSGRGSALLAKAEEHGRKKGCREVRVFVDESNTRAEWFYYRKGYRRVSYVQGVKCHILAKPLSQGKQAWFGGGHPPFPA</sequence>
<dbReference type="SUPFAM" id="SSF55729">
    <property type="entry name" value="Acyl-CoA N-acyltransferases (Nat)"/>
    <property type="match status" value="1"/>
</dbReference>
<dbReference type="InterPro" id="IPR050680">
    <property type="entry name" value="YpeA/RimI_acetyltransf"/>
</dbReference>
<protein>
    <submittedName>
        <fullName evidence="4">GNAT family N-acetyltransferase</fullName>
    </submittedName>
</protein>
<accession>A0AA96RDZ9</accession>
<dbReference type="KEGG" id="paun:MJA45_20360"/>
<dbReference type="GO" id="GO:0016747">
    <property type="term" value="F:acyltransferase activity, transferring groups other than amino-acyl groups"/>
    <property type="evidence" value="ECO:0007669"/>
    <property type="project" value="InterPro"/>
</dbReference>
<feature type="domain" description="N-acetyltransferase" evidence="3">
    <location>
        <begin position="1"/>
        <end position="147"/>
    </location>
</feature>
<evidence type="ECO:0000256" key="1">
    <source>
        <dbReference type="ARBA" id="ARBA00022679"/>
    </source>
</evidence>
<dbReference type="Proteomes" id="UP001305702">
    <property type="component" value="Chromosome"/>
</dbReference>
<name>A0AA96RDZ9_9BACL</name>
<dbReference type="PANTHER" id="PTHR43420">
    <property type="entry name" value="ACETYLTRANSFERASE"/>
    <property type="match status" value="1"/>
</dbReference>
<keyword evidence="2" id="KW-0012">Acyltransferase</keyword>
<evidence type="ECO:0000313" key="5">
    <source>
        <dbReference type="Proteomes" id="UP001305702"/>
    </source>
</evidence>
<evidence type="ECO:0000259" key="3">
    <source>
        <dbReference type="PROSITE" id="PS51186"/>
    </source>
</evidence>
<reference evidence="4 5" key="1">
    <citation type="submission" date="2022-02" db="EMBL/GenBank/DDBJ databases">
        <title>Paenibacillus sp. MBLB1776 Whole Genome Shotgun Sequencing.</title>
        <authorList>
            <person name="Hwang C.Y."/>
            <person name="Cho E.-S."/>
            <person name="Seo M.-J."/>
        </authorList>
    </citation>
    <scope>NUCLEOTIDE SEQUENCE [LARGE SCALE GENOMIC DNA]</scope>
    <source>
        <strain evidence="4 5">MBLB1776</strain>
    </source>
</reference>
<evidence type="ECO:0000313" key="4">
    <source>
        <dbReference type="EMBL" id="WNQ09956.1"/>
    </source>
</evidence>
<dbReference type="Pfam" id="PF00583">
    <property type="entry name" value="Acetyltransf_1"/>
    <property type="match status" value="1"/>
</dbReference>
<organism evidence="4 5">
    <name type="scientific">Paenibacillus aurantius</name>
    <dbReference type="NCBI Taxonomy" id="2918900"/>
    <lineage>
        <taxon>Bacteria</taxon>
        <taxon>Bacillati</taxon>
        <taxon>Bacillota</taxon>
        <taxon>Bacilli</taxon>
        <taxon>Bacillales</taxon>
        <taxon>Paenibacillaceae</taxon>
        <taxon>Paenibacillus</taxon>
    </lineage>
</organism>
<gene>
    <name evidence="4" type="ORF">MJA45_20360</name>
</gene>
<proteinExistence type="predicted"/>
<dbReference type="InterPro" id="IPR000182">
    <property type="entry name" value="GNAT_dom"/>
</dbReference>
<dbReference type="Gene3D" id="3.40.630.30">
    <property type="match status" value="1"/>
</dbReference>
<keyword evidence="5" id="KW-1185">Reference proteome</keyword>
<dbReference type="CDD" id="cd04301">
    <property type="entry name" value="NAT_SF"/>
    <property type="match status" value="1"/>
</dbReference>
<keyword evidence="1" id="KW-0808">Transferase</keyword>
<evidence type="ECO:0000256" key="2">
    <source>
        <dbReference type="ARBA" id="ARBA00023315"/>
    </source>
</evidence>